<feature type="region of interest" description="Disordered" evidence="1">
    <location>
        <begin position="1"/>
        <end position="20"/>
    </location>
</feature>
<evidence type="ECO:0000313" key="2">
    <source>
        <dbReference type="EMBL" id="CAC5386686.1"/>
    </source>
</evidence>
<evidence type="ECO:0000313" key="3">
    <source>
        <dbReference type="Proteomes" id="UP000507470"/>
    </source>
</evidence>
<protein>
    <submittedName>
        <fullName evidence="2">Uncharacterized protein</fullName>
    </submittedName>
</protein>
<dbReference type="Proteomes" id="UP000507470">
    <property type="component" value="Unassembled WGS sequence"/>
</dbReference>
<sequence length="192" mass="22093">MPGDDNPREGVVLSRAGKASSNTRNWYNVEYRRPEDLRGNKMSIELSRVDELELVKSDTDQDIEDNKELEEAFFNEIEFCDARKAELDNWKRHNVYKEVEDFGQSCVSSRWHDSNGLAGERAFHIDDFLWAGTNLLETEVILKIREELSVGKEVSESFKYLGLGLSHTDDKIIQSQTDYVEVLNTVSIDRKG</sequence>
<gene>
    <name evidence="2" type="ORF">MCOR_22095</name>
</gene>
<dbReference type="EMBL" id="CACVKT020003887">
    <property type="protein sequence ID" value="CAC5386686.1"/>
    <property type="molecule type" value="Genomic_DNA"/>
</dbReference>
<name>A0A6J8BT28_MYTCO</name>
<reference evidence="2 3" key="1">
    <citation type="submission" date="2020-06" db="EMBL/GenBank/DDBJ databases">
        <authorList>
            <person name="Li R."/>
            <person name="Bekaert M."/>
        </authorList>
    </citation>
    <scope>NUCLEOTIDE SEQUENCE [LARGE SCALE GENOMIC DNA]</scope>
    <source>
        <strain evidence="3">wild</strain>
    </source>
</reference>
<proteinExistence type="predicted"/>
<accession>A0A6J8BT28</accession>
<keyword evidence="3" id="KW-1185">Reference proteome</keyword>
<organism evidence="2 3">
    <name type="scientific">Mytilus coruscus</name>
    <name type="common">Sea mussel</name>
    <dbReference type="NCBI Taxonomy" id="42192"/>
    <lineage>
        <taxon>Eukaryota</taxon>
        <taxon>Metazoa</taxon>
        <taxon>Spiralia</taxon>
        <taxon>Lophotrochozoa</taxon>
        <taxon>Mollusca</taxon>
        <taxon>Bivalvia</taxon>
        <taxon>Autobranchia</taxon>
        <taxon>Pteriomorphia</taxon>
        <taxon>Mytilida</taxon>
        <taxon>Mytiloidea</taxon>
        <taxon>Mytilidae</taxon>
        <taxon>Mytilinae</taxon>
        <taxon>Mytilus</taxon>
    </lineage>
</organism>
<evidence type="ECO:0000256" key="1">
    <source>
        <dbReference type="SAM" id="MobiDB-lite"/>
    </source>
</evidence>
<dbReference type="AlphaFoldDB" id="A0A6J8BT28"/>
<dbReference type="OrthoDB" id="409273at2759"/>